<dbReference type="InterPro" id="IPR007235">
    <property type="entry name" value="Glyco_trans_28_C"/>
</dbReference>
<evidence type="ECO:0000259" key="1">
    <source>
        <dbReference type="Pfam" id="PF04101"/>
    </source>
</evidence>
<protein>
    <recommendedName>
        <fullName evidence="1">Glycosyl transferase family 28 C-terminal domain-containing protein</fullName>
    </recommendedName>
</protein>
<dbReference type="PANTHER" id="PTHR21015:SF22">
    <property type="entry name" value="GLYCOSYLTRANSFERASE"/>
    <property type="match status" value="1"/>
</dbReference>
<dbReference type="GO" id="GO:0016758">
    <property type="term" value="F:hexosyltransferase activity"/>
    <property type="evidence" value="ECO:0007669"/>
    <property type="project" value="InterPro"/>
</dbReference>
<dbReference type="RefSeq" id="WP_117393549.1">
    <property type="nucleotide sequence ID" value="NZ_QWDC01000003.1"/>
</dbReference>
<accession>A0A372NQU4</accession>
<dbReference type="Gene3D" id="3.40.50.2000">
    <property type="entry name" value="Glycogen Phosphorylase B"/>
    <property type="match status" value="1"/>
</dbReference>
<feature type="domain" description="Glycosyl transferase family 28 C-terminal" evidence="1">
    <location>
        <begin position="248"/>
        <end position="303"/>
    </location>
</feature>
<dbReference type="EMBL" id="QWDC01000003">
    <property type="protein sequence ID" value="RFZ91304.1"/>
    <property type="molecule type" value="Genomic_DNA"/>
</dbReference>
<proteinExistence type="predicted"/>
<evidence type="ECO:0000313" key="3">
    <source>
        <dbReference type="Proteomes" id="UP000264217"/>
    </source>
</evidence>
<organism evidence="2 3">
    <name type="scientific">Mucilaginibacter conchicola</name>
    <dbReference type="NCBI Taxonomy" id="2303333"/>
    <lineage>
        <taxon>Bacteria</taxon>
        <taxon>Pseudomonadati</taxon>
        <taxon>Bacteroidota</taxon>
        <taxon>Sphingobacteriia</taxon>
        <taxon>Sphingobacteriales</taxon>
        <taxon>Sphingobacteriaceae</taxon>
        <taxon>Mucilaginibacter</taxon>
    </lineage>
</organism>
<dbReference type="AlphaFoldDB" id="A0A372NQU4"/>
<dbReference type="SUPFAM" id="SSF53756">
    <property type="entry name" value="UDP-Glycosyltransferase/glycogen phosphorylase"/>
    <property type="match status" value="1"/>
</dbReference>
<dbReference type="PANTHER" id="PTHR21015">
    <property type="entry name" value="UDP-N-ACETYLGLUCOSAMINE--N-ACETYLMURAMYL-(PENTAPEPTIDE) PYROPHOSPHORYL-UNDECAPRENOL N-ACETYLGLUCOSAMINE TRANSFERASE 1"/>
    <property type="match status" value="1"/>
</dbReference>
<dbReference type="Pfam" id="PF04101">
    <property type="entry name" value="Glyco_tran_28_C"/>
    <property type="match status" value="1"/>
</dbReference>
<name>A0A372NQU4_9SPHI</name>
<reference evidence="2 3" key="1">
    <citation type="submission" date="2018-08" db="EMBL/GenBank/DDBJ databases">
        <title>Mucilaginibacter sp. MYSH2.</title>
        <authorList>
            <person name="Seo T."/>
        </authorList>
    </citation>
    <scope>NUCLEOTIDE SEQUENCE [LARGE SCALE GENOMIC DNA]</scope>
    <source>
        <strain evidence="2 3">MYSH2</strain>
    </source>
</reference>
<sequence length="355" mass="38297">MRANIAFYVHHHGSGHVMRALALSRALNGCDVTFLGSGLEPYSALIPSEIRCIRLPADTPAAHDHYHTDPRGPDCLHYAPLNIGGLRQRNAILTAFFEKTFPLLLIVDVSVETALLARLCGVPTIVVRQHGRRDDPAHRAAYQSASALLAPYPGAMERPEPDWLRNKTIYTGGFSRYAIGDRGGFEEDDKTVVIMTGTGGTSIDHAFAFHIAGACPGWTFRILGLESPDRTELPGNLRFLGKVPEPLPILRRARVVIGNTGHNTVMEMASLGKRFITVPEARPFDEQQEKAGLLAESGLALVVNPGALYSTDWARLLQIASGGAADWPGVIDPGALEHAAGGILSVYQELFGGAV</sequence>
<keyword evidence="3" id="KW-1185">Reference proteome</keyword>
<dbReference type="Proteomes" id="UP000264217">
    <property type="component" value="Unassembled WGS sequence"/>
</dbReference>
<evidence type="ECO:0000313" key="2">
    <source>
        <dbReference type="EMBL" id="RFZ91304.1"/>
    </source>
</evidence>
<comment type="caution">
    <text evidence="2">The sequence shown here is derived from an EMBL/GenBank/DDBJ whole genome shotgun (WGS) entry which is preliminary data.</text>
</comment>
<dbReference type="OrthoDB" id="9809594at2"/>
<gene>
    <name evidence="2" type="ORF">D0C36_20465</name>
</gene>